<dbReference type="EMBL" id="LAZR01058362">
    <property type="protein sequence ID" value="KKK70060.1"/>
    <property type="molecule type" value="Genomic_DNA"/>
</dbReference>
<proteinExistence type="predicted"/>
<reference evidence="1" key="1">
    <citation type="journal article" date="2015" name="Nature">
        <title>Complex archaea that bridge the gap between prokaryotes and eukaryotes.</title>
        <authorList>
            <person name="Spang A."/>
            <person name="Saw J.H."/>
            <person name="Jorgensen S.L."/>
            <person name="Zaremba-Niedzwiedzka K."/>
            <person name="Martijn J."/>
            <person name="Lind A.E."/>
            <person name="van Eijk R."/>
            <person name="Schleper C."/>
            <person name="Guy L."/>
            <person name="Ettema T.J."/>
        </authorList>
    </citation>
    <scope>NUCLEOTIDE SEQUENCE</scope>
</reference>
<accession>A0A0F8Y8N0</accession>
<sequence length="66" mass="7454">MEENLGQPGVKNPAHVLAKKLQENRKSLHIARIPDKTKEAFIALAEDEFCGDYGMTLKWLMDDIPS</sequence>
<evidence type="ECO:0000313" key="1">
    <source>
        <dbReference type="EMBL" id="KKK70060.1"/>
    </source>
</evidence>
<dbReference type="AlphaFoldDB" id="A0A0F8Y8N0"/>
<gene>
    <name evidence="1" type="ORF">LCGC14_2927800</name>
</gene>
<comment type="caution">
    <text evidence="1">The sequence shown here is derived from an EMBL/GenBank/DDBJ whole genome shotgun (WGS) entry which is preliminary data.</text>
</comment>
<name>A0A0F8Y8N0_9ZZZZ</name>
<feature type="non-terminal residue" evidence="1">
    <location>
        <position position="66"/>
    </location>
</feature>
<protein>
    <submittedName>
        <fullName evidence="1">Uncharacterized protein</fullName>
    </submittedName>
</protein>
<organism evidence="1">
    <name type="scientific">marine sediment metagenome</name>
    <dbReference type="NCBI Taxonomy" id="412755"/>
    <lineage>
        <taxon>unclassified sequences</taxon>
        <taxon>metagenomes</taxon>
        <taxon>ecological metagenomes</taxon>
    </lineage>
</organism>